<gene>
    <name evidence="1" type="ORF">CALMAC_LOCUS18144</name>
</gene>
<name>A0A653DJR0_CALMS</name>
<evidence type="ECO:0000313" key="1">
    <source>
        <dbReference type="EMBL" id="VEN60451.1"/>
    </source>
</evidence>
<dbReference type="EMBL" id="CAACVG010012527">
    <property type="protein sequence ID" value="VEN60451.1"/>
    <property type="molecule type" value="Genomic_DNA"/>
</dbReference>
<keyword evidence="2" id="KW-1185">Reference proteome</keyword>
<protein>
    <submittedName>
        <fullName evidence="1">Uncharacterized protein</fullName>
    </submittedName>
</protein>
<evidence type="ECO:0000313" key="2">
    <source>
        <dbReference type="Proteomes" id="UP000410492"/>
    </source>
</evidence>
<proteinExistence type="predicted"/>
<reference evidence="1 2" key="1">
    <citation type="submission" date="2019-01" db="EMBL/GenBank/DDBJ databases">
        <authorList>
            <person name="Sayadi A."/>
        </authorList>
    </citation>
    <scope>NUCLEOTIDE SEQUENCE [LARGE SCALE GENOMIC DNA]</scope>
</reference>
<accession>A0A653DJR0</accession>
<dbReference type="AlphaFoldDB" id="A0A653DJR0"/>
<organism evidence="1 2">
    <name type="scientific">Callosobruchus maculatus</name>
    <name type="common">Southern cowpea weevil</name>
    <name type="synonym">Pulse bruchid</name>
    <dbReference type="NCBI Taxonomy" id="64391"/>
    <lineage>
        <taxon>Eukaryota</taxon>
        <taxon>Metazoa</taxon>
        <taxon>Ecdysozoa</taxon>
        <taxon>Arthropoda</taxon>
        <taxon>Hexapoda</taxon>
        <taxon>Insecta</taxon>
        <taxon>Pterygota</taxon>
        <taxon>Neoptera</taxon>
        <taxon>Endopterygota</taxon>
        <taxon>Coleoptera</taxon>
        <taxon>Polyphaga</taxon>
        <taxon>Cucujiformia</taxon>
        <taxon>Chrysomeloidea</taxon>
        <taxon>Chrysomelidae</taxon>
        <taxon>Bruchinae</taxon>
        <taxon>Bruchini</taxon>
        <taxon>Callosobruchus</taxon>
    </lineage>
</organism>
<sequence>MVEPQIHEKFARPNIIECTTAADQQFSYSDIEATATLMDLGETYTADGSSTVLELEVGDDGILRDILNFPDEVTSVQVEIVSMMLLHFLLLL</sequence>
<dbReference type="Proteomes" id="UP000410492">
    <property type="component" value="Unassembled WGS sequence"/>
</dbReference>
<dbReference type="OrthoDB" id="10506729at2759"/>